<keyword evidence="7" id="KW-1185">Reference proteome</keyword>
<evidence type="ECO:0000313" key="7">
    <source>
        <dbReference type="Proteomes" id="UP000034196"/>
    </source>
</evidence>
<dbReference type="STRING" id="1428628.WN71_015565"/>
<protein>
    <submittedName>
        <fullName evidence="6">TetR family transcriptional regulator</fullName>
    </submittedName>
</protein>
<evidence type="ECO:0000256" key="3">
    <source>
        <dbReference type="ARBA" id="ARBA00023163"/>
    </source>
</evidence>
<name>A0A1J4NWG9_9ACTN</name>
<evidence type="ECO:0000256" key="2">
    <source>
        <dbReference type="ARBA" id="ARBA00023125"/>
    </source>
</evidence>
<dbReference type="InterPro" id="IPR001647">
    <property type="entry name" value="HTH_TetR"/>
</dbReference>
<keyword evidence="1" id="KW-0805">Transcription regulation</keyword>
<feature type="DNA-binding region" description="H-T-H motif" evidence="4">
    <location>
        <begin position="33"/>
        <end position="52"/>
    </location>
</feature>
<accession>A0A1J4NWG9</accession>
<dbReference type="Proteomes" id="UP000034196">
    <property type="component" value="Unassembled WGS sequence"/>
</dbReference>
<evidence type="ECO:0000256" key="1">
    <source>
        <dbReference type="ARBA" id="ARBA00023015"/>
    </source>
</evidence>
<dbReference type="InterPro" id="IPR009057">
    <property type="entry name" value="Homeodomain-like_sf"/>
</dbReference>
<reference evidence="6" key="1">
    <citation type="submission" date="2016-10" db="EMBL/GenBank/DDBJ databases">
        <title>Genome sequence of Streptomyces mangrovisoli MUSC 149.</title>
        <authorList>
            <person name="Lee L.-H."/>
            <person name="Ser H.-L."/>
        </authorList>
    </citation>
    <scope>NUCLEOTIDE SEQUENCE [LARGE SCALE GENOMIC DNA]</scope>
    <source>
        <strain evidence="6">MUSC 149</strain>
    </source>
</reference>
<dbReference type="AlphaFoldDB" id="A0A1J4NWG9"/>
<comment type="caution">
    <text evidence="6">The sequence shown here is derived from an EMBL/GenBank/DDBJ whole genome shotgun (WGS) entry which is preliminary data.</text>
</comment>
<dbReference type="PRINTS" id="PR00455">
    <property type="entry name" value="HTHTETR"/>
</dbReference>
<dbReference type="InterPro" id="IPR050109">
    <property type="entry name" value="HTH-type_TetR-like_transc_reg"/>
</dbReference>
<evidence type="ECO:0000256" key="4">
    <source>
        <dbReference type="PROSITE-ProRule" id="PRU00335"/>
    </source>
</evidence>
<keyword evidence="3" id="KW-0804">Transcription</keyword>
<dbReference type="SUPFAM" id="SSF46689">
    <property type="entry name" value="Homeodomain-like"/>
    <property type="match status" value="1"/>
</dbReference>
<dbReference type="PROSITE" id="PS50977">
    <property type="entry name" value="HTH_TETR_2"/>
    <property type="match status" value="1"/>
</dbReference>
<dbReference type="Pfam" id="PF00440">
    <property type="entry name" value="TetR_N"/>
    <property type="match status" value="1"/>
</dbReference>
<dbReference type="GO" id="GO:0000976">
    <property type="term" value="F:transcription cis-regulatory region binding"/>
    <property type="evidence" value="ECO:0007669"/>
    <property type="project" value="TreeGrafter"/>
</dbReference>
<dbReference type="OrthoDB" id="4214267at2"/>
<dbReference type="PANTHER" id="PTHR30055:SF238">
    <property type="entry name" value="MYCOFACTOCIN BIOSYNTHESIS TRANSCRIPTIONAL REGULATOR MFTR-RELATED"/>
    <property type="match status" value="1"/>
</dbReference>
<organism evidence="6 7">
    <name type="scientific">Streptomyces mangrovisoli</name>
    <dbReference type="NCBI Taxonomy" id="1428628"/>
    <lineage>
        <taxon>Bacteria</taxon>
        <taxon>Bacillati</taxon>
        <taxon>Actinomycetota</taxon>
        <taxon>Actinomycetes</taxon>
        <taxon>Kitasatosporales</taxon>
        <taxon>Streptomycetaceae</taxon>
        <taxon>Streptomyces</taxon>
    </lineage>
</organism>
<dbReference type="EMBL" id="LAVA02000034">
    <property type="protein sequence ID" value="OIJ66849.1"/>
    <property type="molecule type" value="Genomic_DNA"/>
</dbReference>
<dbReference type="Gene3D" id="1.10.357.10">
    <property type="entry name" value="Tetracycline Repressor, domain 2"/>
    <property type="match status" value="1"/>
</dbReference>
<evidence type="ECO:0000259" key="5">
    <source>
        <dbReference type="PROSITE" id="PS50977"/>
    </source>
</evidence>
<feature type="domain" description="HTH tetR-type" evidence="5">
    <location>
        <begin position="10"/>
        <end position="70"/>
    </location>
</feature>
<proteinExistence type="predicted"/>
<sequence>MAGLRAAQKEMTRTLLLTTALDLFTQQGYAATTVDAIASAAGTTRVTFYAYFPSRSDLMKALIGELGEALQSAGSPAHGSPARGLAAVVAEGGRAALREWLWTVSGRWDVVRAHLNAAFEAAAVDPELRGLVDAWSEEAVGDIEHGLDQADRFEPSSRRLRGVLAMAQLDHVARTWTPGRWDNDREQVVDTLAESWAGLLGDASPGS</sequence>
<dbReference type="GO" id="GO:0003700">
    <property type="term" value="F:DNA-binding transcription factor activity"/>
    <property type="evidence" value="ECO:0007669"/>
    <property type="project" value="TreeGrafter"/>
</dbReference>
<evidence type="ECO:0000313" key="6">
    <source>
        <dbReference type="EMBL" id="OIJ66849.1"/>
    </source>
</evidence>
<dbReference type="PANTHER" id="PTHR30055">
    <property type="entry name" value="HTH-TYPE TRANSCRIPTIONAL REGULATOR RUTR"/>
    <property type="match status" value="1"/>
</dbReference>
<gene>
    <name evidence="6" type="ORF">WN71_015565</name>
</gene>
<keyword evidence="2 4" id="KW-0238">DNA-binding</keyword>